<dbReference type="Pfam" id="PF14226">
    <property type="entry name" value="DIOX_N"/>
    <property type="match status" value="1"/>
</dbReference>
<reference evidence="3" key="1">
    <citation type="submission" date="2021-01" db="EMBL/GenBank/DDBJ databases">
        <title>Metabolic potential, ecology and presence of endohyphal bacteria is reflected in genomic diversity of Mucoromycotina.</title>
        <authorList>
            <person name="Muszewska A."/>
            <person name="Okrasinska A."/>
            <person name="Steczkiewicz K."/>
            <person name="Drgas O."/>
            <person name="Orlowska M."/>
            <person name="Perlinska-Lenart U."/>
            <person name="Aleksandrzak-Piekarczyk T."/>
            <person name="Szatraj K."/>
            <person name="Zielenkiewicz U."/>
            <person name="Pilsyk S."/>
            <person name="Malc E."/>
            <person name="Mieczkowski P."/>
            <person name="Kruszewska J.S."/>
            <person name="Biernat P."/>
            <person name="Pawlowska J."/>
        </authorList>
    </citation>
    <scope>NUCLEOTIDE SEQUENCE</scope>
    <source>
        <strain evidence="3">WA0000018081</strain>
    </source>
</reference>
<dbReference type="Pfam" id="PF03171">
    <property type="entry name" value="2OG-FeII_Oxy"/>
    <property type="match status" value="1"/>
</dbReference>
<keyword evidence="1" id="KW-0479">Metal-binding</keyword>
<evidence type="ECO:0000313" key="4">
    <source>
        <dbReference type="Proteomes" id="UP000613177"/>
    </source>
</evidence>
<dbReference type="Gene3D" id="2.60.120.330">
    <property type="entry name" value="B-lactam Antibiotic, Isopenicillin N Synthase, Chain"/>
    <property type="match status" value="1"/>
</dbReference>
<dbReference type="InterPro" id="IPR044861">
    <property type="entry name" value="IPNS-like_FE2OG_OXY"/>
</dbReference>
<accession>A0A8H7SNK3</accession>
<dbReference type="InterPro" id="IPR005123">
    <property type="entry name" value="Oxoglu/Fe-dep_dioxygenase_dom"/>
</dbReference>
<dbReference type="PANTHER" id="PTHR47990">
    <property type="entry name" value="2-OXOGLUTARATE (2OG) AND FE(II)-DEPENDENT OXYGENASE SUPERFAMILY PROTEIN-RELATED"/>
    <property type="match status" value="1"/>
</dbReference>
<organism evidence="3 4">
    <name type="scientific">Thamnidium elegans</name>
    <dbReference type="NCBI Taxonomy" id="101142"/>
    <lineage>
        <taxon>Eukaryota</taxon>
        <taxon>Fungi</taxon>
        <taxon>Fungi incertae sedis</taxon>
        <taxon>Mucoromycota</taxon>
        <taxon>Mucoromycotina</taxon>
        <taxon>Mucoromycetes</taxon>
        <taxon>Mucorales</taxon>
        <taxon>Mucorineae</taxon>
        <taxon>Mucoraceae</taxon>
        <taxon>Thamnidium</taxon>
    </lineage>
</organism>
<name>A0A8H7SNK3_9FUNG</name>
<comment type="caution">
    <text evidence="3">The sequence shown here is derived from an EMBL/GenBank/DDBJ whole genome shotgun (WGS) entry which is preliminary data.</text>
</comment>
<proteinExistence type="inferred from homology"/>
<keyword evidence="1" id="KW-0408">Iron</keyword>
<dbReference type="EMBL" id="JAEPRE010000100">
    <property type="protein sequence ID" value="KAG2232774.1"/>
    <property type="molecule type" value="Genomic_DNA"/>
</dbReference>
<dbReference type="InterPro" id="IPR026992">
    <property type="entry name" value="DIOX_N"/>
</dbReference>
<evidence type="ECO:0000259" key="2">
    <source>
        <dbReference type="PROSITE" id="PS51471"/>
    </source>
</evidence>
<dbReference type="InterPro" id="IPR050231">
    <property type="entry name" value="Iron_ascorbate_oxido_reductase"/>
</dbReference>
<dbReference type="GO" id="GO:0046872">
    <property type="term" value="F:metal ion binding"/>
    <property type="evidence" value="ECO:0007669"/>
    <property type="project" value="UniProtKB-KW"/>
</dbReference>
<dbReference type="PRINTS" id="PR00682">
    <property type="entry name" value="IPNSYNTHASE"/>
</dbReference>
<evidence type="ECO:0000313" key="3">
    <source>
        <dbReference type="EMBL" id="KAG2232774.1"/>
    </source>
</evidence>
<sequence>MTTFSFYIYIFIYLFSHTHFSFPFNHKKMTISLPILDLSKYQLDQPDSASSKEFLKELYDAMSEVGFFYICNHGVPLELQQKSFDSIKSFFKLPIEQKLEIELKKSPHFRGYSKLNSETTDYKQDNREQIDLGRDQPTVPIENNPTYAHLRGPNQWPRQIPGFKETITELMDSMAEIGLIILNAMARVLEFNQEEFMSLFGKDYGVRCKLIRYPALNNPIDKPLDHGLGVGPHKDTGFLALLLQDEIGGLQVQAQNGQWLDAEPIPDTFIVNIGEILERLTRQTFVATTHRVINKSLENYADRFSIPLFLSPSLETKIPQIDLNTATKRKIVSDVKQDQLLQDEIYGVNELGGFIRSHKETADTWYYLNQEQNQWQRKPLITP</sequence>
<dbReference type="GO" id="GO:0016491">
    <property type="term" value="F:oxidoreductase activity"/>
    <property type="evidence" value="ECO:0007669"/>
    <property type="project" value="UniProtKB-KW"/>
</dbReference>
<gene>
    <name evidence="3" type="ORF">INT48_001128</name>
</gene>
<feature type="domain" description="Fe2OG dioxygenase" evidence="2">
    <location>
        <begin position="202"/>
        <end position="312"/>
    </location>
</feature>
<dbReference type="AlphaFoldDB" id="A0A8H7SNK3"/>
<keyword evidence="1" id="KW-0560">Oxidoreductase</keyword>
<dbReference type="SUPFAM" id="SSF51197">
    <property type="entry name" value="Clavaminate synthase-like"/>
    <property type="match status" value="1"/>
</dbReference>
<evidence type="ECO:0000256" key="1">
    <source>
        <dbReference type="RuleBase" id="RU003682"/>
    </source>
</evidence>
<keyword evidence="4" id="KW-1185">Reference proteome</keyword>
<dbReference type="InterPro" id="IPR027443">
    <property type="entry name" value="IPNS-like_sf"/>
</dbReference>
<dbReference type="Proteomes" id="UP000613177">
    <property type="component" value="Unassembled WGS sequence"/>
</dbReference>
<protein>
    <recommendedName>
        <fullName evidence="2">Fe2OG dioxygenase domain-containing protein</fullName>
    </recommendedName>
</protein>
<dbReference type="PROSITE" id="PS51471">
    <property type="entry name" value="FE2OG_OXY"/>
    <property type="match status" value="1"/>
</dbReference>
<comment type="similarity">
    <text evidence="1">Belongs to the iron/ascorbate-dependent oxidoreductase family.</text>
</comment>